<dbReference type="Gene3D" id="3.40.50.2300">
    <property type="match status" value="1"/>
</dbReference>
<dbReference type="AlphaFoldDB" id="A0A1I7G9Y1"/>
<evidence type="ECO:0000256" key="1">
    <source>
        <dbReference type="PROSITE-ProRule" id="PRU00169"/>
    </source>
</evidence>
<dbReference type="Pfam" id="PF00072">
    <property type="entry name" value="Response_reg"/>
    <property type="match status" value="1"/>
</dbReference>
<dbReference type="InterPro" id="IPR001789">
    <property type="entry name" value="Sig_transdc_resp-reg_receiver"/>
</dbReference>
<proteinExistence type="predicted"/>
<dbReference type="PANTHER" id="PTHR44520:SF2">
    <property type="entry name" value="RESPONSE REGULATOR RCP1"/>
    <property type="match status" value="1"/>
</dbReference>
<keyword evidence="1" id="KW-0597">Phosphoprotein</keyword>
<name>A0A1I7G9Y1_9FLAO</name>
<feature type="domain" description="Response regulatory" evidence="2">
    <location>
        <begin position="4"/>
        <end position="128"/>
    </location>
</feature>
<protein>
    <submittedName>
        <fullName evidence="3">Response regulator receiver domain-containing protein</fullName>
    </submittedName>
</protein>
<dbReference type="SUPFAM" id="SSF52172">
    <property type="entry name" value="CheY-like"/>
    <property type="match status" value="1"/>
</dbReference>
<dbReference type="EMBL" id="FPBK01000004">
    <property type="protein sequence ID" value="SFU45238.1"/>
    <property type="molecule type" value="Genomic_DNA"/>
</dbReference>
<evidence type="ECO:0000313" key="3">
    <source>
        <dbReference type="EMBL" id="SFU45238.1"/>
    </source>
</evidence>
<organism evidence="3 4">
    <name type="scientific">Pustulibacterium marinum</name>
    <dbReference type="NCBI Taxonomy" id="1224947"/>
    <lineage>
        <taxon>Bacteria</taxon>
        <taxon>Pseudomonadati</taxon>
        <taxon>Bacteroidota</taxon>
        <taxon>Flavobacteriia</taxon>
        <taxon>Flavobacteriales</taxon>
        <taxon>Flavobacteriaceae</taxon>
        <taxon>Pustulibacterium</taxon>
    </lineage>
</organism>
<reference evidence="3 4" key="1">
    <citation type="submission" date="2016-10" db="EMBL/GenBank/DDBJ databases">
        <authorList>
            <person name="de Groot N.N."/>
        </authorList>
    </citation>
    <scope>NUCLEOTIDE SEQUENCE [LARGE SCALE GENOMIC DNA]</scope>
    <source>
        <strain evidence="3 4">CGMCC 1.12333</strain>
    </source>
</reference>
<dbReference type="Proteomes" id="UP000199138">
    <property type="component" value="Unassembled WGS sequence"/>
</dbReference>
<dbReference type="RefSeq" id="WP_093024486.1">
    <property type="nucleotide sequence ID" value="NZ_FPBK01000004.1"/>
</dbReference>
<gene>
    <name evidence="3" type="ORF">SAMN05216480_10413</name>
</gene>
<feature type="modified residue" description="4-aspartylphosphate" evidence="1">
    <location>
        <position position="61"/>
    </location>
</feature>
<dbReference type="SMART" id="SM00448">
    <property type="entry name" value="REC"/>
    <property type="match status" value="1"/>
</dbReference>
<dbReference type="InterPro" id="IPR011006">
    <property type="entry name" value="CheY-like_superfamily"/>
</dbReference>
<evidence type="ECO:0000259" key="2">
    <source>
        <dbReference type="PROSITE" id="PS50110"/>
    </source>
</evidence>
<dbReference type="InterPro" id="IPR052893">
    <property type="entry name" value="TCS_response_regulator"/>
</dbReference>
<dbReference type="PANTHER" id="PTHR44520">
    <property type="entry name" value="RESPONSE REGULATOR RCP1-RELATED"/>
    <property type="match status" value="1"/>
</dbReference>
<dbReference type="STRING" id="1224947.SAMN05216480_10413"/>
<dbReference type="PROSITE" id="PS50110">
    <property type="entry name" value="RESPONSE_REGULATORY"/>
    <property type="match status" value="1"/>
</dbReference>
<dbReference type="OrthoDB" id="673128at2"/>
<sequence>MLKSICIVDDSSIFLFTAEKMISFLNLAEEVITFKNGEEALTYFKNLKNNEQQFPDLTLLDINMPKMNGWEFLEALKELSIKALNIYIVSSSVDPTDIEKSNMYDVLNGYLYKPLSPEILREVIENCN</sequence>
<keyword evidence="4" id="KW-1185">Reference proteome</keyword>
<evidence type="ECO:0000313" key="4">
    <source>
        <dbReference type="Proteomes" id="UP000199138"/>
    </source>
</evidence>
<accession>A0A1I7G9Y1</accession>
<dbReference type="GO" id="GO:0000160">
    <property type="term" value="P:phosphorelay signal transduction system"/>
    <property type="evidence" value="ECO:0007669"/>
    <property type="project" value="InterPro"/>
</dbReference>